<dbReference type="Gene3D" id="1.20.5.570">
    <property type="entry name" value="Single helix bin"/>
    <property type="match status" value="1"/>
</dbReference>
<dbReference type="PANTHER" id="PTHR30108">
    <property type="entry name" value="3-OCTAPRENYL-4-HYDROXYBENZOATE CARBOXY-LYASE-RELATED"/>
    <property type="match status" value="1"/>
</dbReference>
<dbReference type="GO" id="GO:0005829">
    <property type="term" value="C:cytosol"/>
    <property type="evidence" value="ECO:0007669"/>
    <property type="project" value="TreeGrafter"/>
</dbReference>
<feature type="domain" description="3-octaprenyl-4-hydroxybenzoate carboxy-lyase-like N-terminal" evidence="3">
    <location>
        <begin position="2"/>
        <end position="73"/>
    </location>
</feature>
<evidence type="ECO:0000256" key="1">
    <source>
        <dbReference type="ARBA" id="ARBA00010021"/>
    </source>
</evidence>
<feature type="domain" description="3-octaprenyl-4-hydroxybenzoate carboxy-lyase-like Rift-related" evidence="2">
    <location>
        <begin position="107"/>
        <end position="303"/>
    </location>
</feature>
<dbReference type="EMBL" id="VNHO01000026">
    <property type="protein sequence ID" value="TYP50359.1"/>
    <property type="molecule type" value="Genomic_DNA"/>
</dbReference>
<comment type="similarity">
    <text evidence="1">Belongs to the UbiD family.</text>
</comment>
<dbReference type="Pfam" id="PF20696">
    <property type="entry name" value="UbiD_C"/>
    <property type="match status" value="1"/>
</dbReference>
<dbReference type="InterPro" id="IPR049381">
    <property type="entry name" value="UbiD-like_C"/>
</dbReference>
<dbReference type="Proteomes" id="UP000322294">
    <property type="component" value="Unassembled WGS sequence"/>
</dbReference>
<dbReference type="InterPro" id="IPR049383">
    <property type="entry name" value="UbiD-like_N"/>
</dbReference>
<gene>
    <name evidence="5" type="ORF">LZ11_02012</name>
</gene>
<organism evidence="5 6">
    <name type="scientific">Thermosediminibacter litoriperuensis</name>
    <dbReference type="NCBI Taxonomy" id="291989"/>
    <lineage>
        <taxon>Bacteria</taxon>
        <taxon>Bacillati</taxon>
        <taxon>Bacillota</taxon>
        <taxon>Clostridia</taxon>
        <taxon>Thermosediminibacterales</taxon>
        <taxon>Thermosediminibacteraceae</taxon>
        <taxon>Thermosediminibacter</taxon>
    </lineage>
</organism>
<dbReference type="NCBIfam" id="TIGR00148">
    <property type="entry name" value="UbiD family decarboxylase"/>
    <property type="match status" value="1"/>
</dbReference>
<evidence type="ECO:0000259" key="2">
    <source>
        <dbReference type="Pfam" id="PF01977"/>
    </source>
</evidence>
<dbReference type="InterPro" id="IPR048304">
    <property type="entry name" value="UbiD_Rift_dom"/>
</dbReference>
<dbReference type="PANTHER" id="PTHR30108:SF17">
    <property type="entry name" value="FERULIC ACID DECARBOXYLASE 1"/>
    <property type="match status" value="1"/>
</dbReference>
<protein>
    <submittedName>
        <fullName evidence="5">4-hydroxy-3-polyprenylbenzoate decarboxylase</fullName>
    </submittedName>
</protein>
<name>A0A5S5AIC5_9FIRM</name>
<dbReference type="NCBIfam" id="TIGR03701">
    <property type="entry name" value="mena_SCO4490"/>
    <property type="match status" value="1"/>
</dbReference>
<reference evidence="5 6" key="1">
    <citation type="submission" date="2019-07" db="EMBL/GenBank/DDBJ databases">
        <title>Genomic Encyclopedia of Type Strains, Phase I: the one thousand microbial genomes (KMG-I) project.</title>
        <authorList>
            <person name="Kyrpides N."/>
        </authorList>
    </citation>
    <scope>NUCLEOTIDE SEQUENCE [LARGE SCALE GENOMIC DNA]</scope>
    <source>
        <strain evidence="5 6">DSM 16647</strain>
    </source>
</reference>
<sequence length="467" mass="53102">MLEQKGLLKRIKVEVDSELEVTEIVDRVVKSGGPALLFENVKGSEYPLLVNTFGTYERMNLALEVESLDDIAKEIEDLIDISNYIGLFNKIRSATRLAKIAKIFPKKVKQGACQEVVEEPDLSRLPVLKCWPGDGGKFITLPLVITRDPETGTQNMGMYRLQVYDEKTTGIHWHLHKDGSEIYEKYKKLGKKMPVAVALGCDPATIYASTAPLPKEIDEMIFAGFLRKAPLELVKCKTNDIYVPANAEFILEGYVDIDELREEGPFGDHTGYYSVKDLYPVFHLTCMTRKKNPIYPATVVGKPPMEDCFLGKATERIFLPLLKIQCPEIVDINFPLEGVFHNCVIVSIKKRYPGHAKKVMHALWGMGQMMYTKLIIIVDEHVDPKDLSTVAWKVFNNIDARRDVVIVDGPLDALDHASSLKHYGSKMGIDATKKWKEEGYEREWPDDIVMDPKIKEMVDRRWKEYGF</sequence>
<evidence type="ECO:0000259" key="4">
    <source>
        <dbReference type="Pfam" id="PF20696"/>
    </source>
</evidence>
<dbReference type="Gene3D" id="3.40.1670.10">
    <property type="entry name" value="UbiD C-terminal domain-like"/>
    <property type="match status" value="1"/>
</dbReference>
<dbReference type="Pfam" id="PF20695">
    <property type="entry name" value="UbiD_N"/>
    <property type="match status" value="1"/>
</dbReference>
<dbReference type="GO" id="GO:0008694">
    <property type="term" value="F:4-hydroxy-3-polyprenylbenzoate decarboxylase activity"/>
    <property type="evidence" value="ECO:0007669"/>
    <property type="project" value="TreeGrafter"/>
</dbReference>
<dbReference type="SUPFAM" id="SSF143968">
    <property type="entry name" value="UbiD C-terminal domain-like"/>
    <property type="match status" value="1"/>
</dbReference>
<dbReference type="AlphaFoldDB" id="A0A5S5AIC5"/>
<comment type="caution">
    <text evidence="5">The sequence shown here is derived from an EMBL/GenBank/DDBJ whole genome shotgun (WGS) entry which is preliminary data.</text>
</comment>
<dbReference type="InterPro" id="IPR022390">
    <property type="entry name" value="HBDC"/>
</dbReference>
<accession>A0A5S5AIC5</accession>
<dbReference type="Pfam" id="PF01977">
    <property type="entry name" value="UbiD"/>
    <property type="match status" value="1"/>
</dbReference>
<dbReference type="GO" id="GO:0006744">
    <property type="term" value="P:ubiquinone biosynthetic process"/>
    <property type="evidence" value="ECO:0007669"/>
    <property type="project" value="TreeGrafter"/>
</dbReference>
<keyword evidence="6" id="KW-1185">Reference proteome</keyword>
<evidence type="ECO:0000313" key="6">
    <source>
        <dbReference type="Proteomes" id="UP000322294"/>
    </source>
</evidence>
<dbReference type="FunFam" id="3.40.1670.10:FF:000002">
    <property type="entry name" value="Menaquinone biosynthesis decarboxylase"/>
    <property type="match status" value="1"/>
</dbReference>
<evidence type="ECO:0000313" key="5">
    <source>
        <dbReference type="EMBL" id="TYP50359.1"/>
    </source>
</evidence>
<dbReference type="InterPro" id="IPR002830">
    <property type="entry name" value="UbiD"/>
</dbReference>
<feature type="domain" description="3-octaprenyl-4-hydroxybenzoate carboxy-lyase-like C-terminal" evidence="4">
    <location>
        <begin position="308"/>
        <end position="431"/>
    </location>
</feature>
<proteinExistence type="inferred from homology"/>
<dbReference type="SUPFAM" id="SSF50475">
    <property type="entry name" value="FMN-binding split barrel"/>
    <property type="match status" value="1"/>
</dbReference>
<evidence type="ECO:0000259" key="3">
    <source>
        <dbReference type="Pfam" id="PF20695"/>
    </source>
</evidence>